<dbReference type="PATRIC" id="fig|1359155.3.peg.1030"/>
<evidence type="ECO:0000313" key="2">
    <source>
        <dbReference type="EMBL" id="KJV84935.1"/>
    </source>
</evidence>
<feature type="compositionally biased region" description="Polar residues" evidence="1">
    <location>
        <begin position="319"/>
        <end position="335"/>
    </location>
</feature>
<comment type="caution">
    <text evidence="2">The sequence shown here is derived from an EMBL/GenBank/DDBJ whole genome shotgun (WGS) entry which is preliminary data.</text>
</comment>
<proteinExistence type="predicted"/>
<organism evidence="2 3">
    <name type="scientific">Anaplasma phagocytophilum str. ApWI1</name>
    <dbReference type="NCBI Taxonomy" id="1359155"/>
    <lineage>
        <taxon>Bacteria</taxon>
        <taxon>Pseudomonadati</taxon>
        <taxon>Pseudomonadota</taxon>
        <taxon>Alphaproteobacteria</taxon>
        <taxon>Rickettsiales</taxon>
        <taxon>Anaplasmataceae</taxon>
        <taxon>Anaplasma</taxon>
        <taxon>phagocytophilum group</taxon>
    </lineage>
</organism>
<feature type="compositionally biased region" description="Low complexity" evidence="1">
    <location>
        <begin position="172"/>
        <end position="190"/>
    </location>
</feature>
<evidence type="ECO:0000256" key="1">
    <source>
        <dbReference type="SAM" id="MobiDB-lite"/>
    </source>
</evidence>
<feature type="region of interest" description="Disordered" evidence="1">
    <location>
        <begin position="1"/>
        <end position="21"/>
    </location>
</feature>
<sequence>MFEHNIPDTYTGTTAEGSPGLAGGDFSLSSIDFTRDFTIESHRGSSADDPGYISFRDQDGNVMSRFLDVYVANFSLRCKHSPYNNDRMETAAFSLTPDIIEPSALLQESHSTQNNVEEAVQVTALECPPCNPVPAEEVAPQPSFLSRIIQAFLWLFTPSSTTDTAEDSKCNSSDTSKCTSASSESLEQQQESVEVQPSVLMSTAPIATEPQNAVVNQVNTTAVQVESSIIVPESQHTDVTVLEDTTETITVDGEYGHFSDIASGEHNNDLPAMLLDEADFTMLLANEESKTLESMPSDSLEDNVQELGTLPLQEGETVSEGNTRESLPTDVSQDSVGVSTDLEAHSQEVETVSEVSTQDSLSTNISQDSVGVSTDLEAHSKGVEIVSEGGTQDSLSADFPINTVESESTDLEAHSQEVETVSEFTQDSLSTNISQDSVGVSTDLEVHSQEVEIVSEGGTQDSLSTNISQDSVGVSTDLEAHSQEVETVSEFTQDSLSTNISQDSVGVSTDLEVHSQEVEIVSEGGTQDSLSADFPINTVESESTDLEAHSKGVEIVSEGGTQDSLSADFPINTVESESTDLEAHSPEGEIVSEVSTQDAPSTGVEIRFMDRDSDDDVLAL</sequence>
<dbReference type="RefSeq" id="WP_020849526.1">
    <property type="nucleotide sequence ID" value="NZ_LAOF01000001.1"/>
</dbReference>
<reference evidence="2 3" key="1">
    <citation type="submission" date="2015-01" db="EMBL/GenBank/DDBJ databases">
        <title>Genome Sequencing of Rickettsiales.</title>
        <authorList>
            <person name="Daugherty S.C."/>
            <person name="Su Q."/>
            <person name="Abolude K."/>
            <person name="Beier-Sexton M."/>
            <person name="Carlyon J.A."/>
            <person name="Carter R."/>
            <person name="Day N.P."/>
            <person name="Dumler S.J."/>
            <person name="Dyachenko V."/>
            <person name="Godinez A."/>
            <person name="Kurtti T.J."/>
            <person name="Lichay M."/>
            <person name="Mullins K.E."/>
            <person name="Ott S."/>
            <person name="Pappas-Brown V."/>
            <person name="Paris D.H."/>
            <person name="Patel P."/>
            <person name="Richards A.L."/>
            <person name="Sadzewicz L."/>
            <person name="Sears K."/>
            <person name="Seidman D."/>
            <person name="Sengamalay N."/>
            <person name="Stenos J."/>
            <person name="Tallon L.J."/>
            <person name="Vincent G."/>
            <person name="Fraser C.M."/>
            <person name="Munderloh U."/>
            <person name="Dunning-Hotopp J.C."/>
        </authorList>
    </citation>
    <scope>NUCLEOTIDE SEQUENCE [LARGE SCALE GENOMIC DNA]</scope>
    <source>
        <strain evidence="2 3">ApWI1</strain>
    </source>
</reference>
<feature type="region of interest" description="Disordered" evidence="1">
    <location>
        <begin position="311"/>
        <end position="335"/>
    </location>
</feature>
<protein>
    <submittedName>
        <fullName evidence="2">Uncharacterized protein</fullName>
    </submittedName>
</protein>
<dbReference type="AlphaFoldDB" id="A0A0F3PX30"/>
<gene>
    <name evidence="2" type="ORF">APHWI1_1018</name>
</gene>
<dbReference type="Proteomes" id="UP000033622">
    <property type="component" value="Unassembled WGS sequence"/>
</dbReference>
<feature type="region of interest" description="Disordered" evidence="1">
    <location>
        <begin position="577"/>
        <end position="620"/>
    </location>
</feature>
<dbReference type="EMBL" id="LAOF01000001">
    <property type="protein sequence ID" value="KJV84935.1"/>
    <property type="molecule type" value="Genomic_DNA"/>
</dbReference>
<accession>A0A0F3PX30</accession>
<feature type="region of interest" description="Disordered" evidence="1">
    <location>
        <begin position="161"/>
        <end position="190"/>
    </location>
</feature>
<evidence type="ECO:0000313" key="3">
    <source>
        <dbReference type="Proteomes" id="UP000033622"/>
    </source>
</evidence>
<name>A0A0F3PX30_ANAPH</name>